<dbReference type="OrthoDB" id="430476at2759"/>
<evidence type="ECO:0000313" key="2">
    <source>
        <dbReference type="Proteomes" id="UP000299102"/>
    </source>
</evidence>
<proteinExistence type="predicted"/>
<sequence>MEVGKKMALYKTVKPIKSEHEVDIMVTLKIDSILQLYYVKWGHQDKRYVKEMIEERLGININCTKEFVNHVSMERRTDHLLVSEKKQRVQVVN</sequence>
<protein>
    <submittedName>
        <fullName evidence="1">Uncharacterized protein</fullName>
    </submittedName>
</protein>
<evidence type="ECO:0000313" key="1">
    <source>
        <dbReference type="EMBL" id="GBP80938.1"/>
    </source>
</evidence>
<name>A0A4C1YXW4_EUMVA</name>
<dbReference type="Proteomes" id="UP000299102">
    <property type="component" value="Unassembled WGS sequence"/>
</dbReference>
<dbReference type="AlphaFoldDB" id="A0A4C1YXW4"/>
<reference evidence="1 2" key="1">
    <citation type="journal article" date="2019" name="Commun. Biol.">
        <title>The bagworm genome reveals a unique fibroin gene that provides high tensile strength.</title>
        <authorList>
            <person name="Kono N."/>
            <person name="Nakamura H."/>
            <person name="Ohtoshi R."/>
            <person name="Tomita M."/>
            <person name="Numata K."/>
            <person name="Arakawa K."/>
        </authorList>
    </citation>
    <scope>NUCLEOTIDE SEQUENCE [LARGE SCALE GENOMIC DNA]</scope>
</reference>
<gene>
    <name evidence="1" type="ORF">EVAR_56576_1</name>
</gene>
<keyword evidence="2" id="KW-1185">Reference proteome</keyword>
<accession>A0A4C1YXW4</accession>
<dbReference type="EMBL" id="BGZK01001489">
    <property type="protein sequence ID" value="GBP80938.1"/>
    <property type="molecule type" value="Genomic_DNA"/>
</dbReference>
<comment type="caution">
    <text evidence="1">The sequence shown here is derived from an EMBL/GenBank/DDBJ whole genome shotgun (WGS) entry which is preliminary data.</text>
</comment>
<organism evidence="1 2">
    <name type="scientific">Eumeta variegata</name>
    <name type="common">Bagworm moth</name>
    <name type="synonym">Eumeta japonica</name>
    <dbReference type="NCBI Taxonomy" id="151549"/>
    <lineage>
        <taxon>Eukaryota</taxon>
        <taxon>Metazoa</taxon>
        <taxon>Ecdysozoa</taxon>
        <taxon>Arthropoda</taxon>
        <taxon>Hexapoda</taxon>
        <taxon>Insecta</taxon>
        <taxon>Pterygota</taxon>
        <taxon>Neoptera</taxon>
        <taxon>Endopterygota</taxon>
        <taxon>Lepidoptera</taxon>
        <taxon>Glossata</taxon>
        <taxon>Ditrysia</taxon>
        <taxon>Tineoidea</taxon>
        <taxon>Psychidae</taxon>
        <taxon>Oiketicinae</taxon>
        <taxon>Eumeta</taxon>
    </lineage>
</organism>